<organism evidence="3 4">
    <name type="scientific">Flintibacter hominis</name>
    <dbReference type="NCBI Taxonomy" id="2763048"/>
    <lineage>
        <taxon>Bacteria</taxon>
        <taxon>Bacillati</taxon>
        <taxon>Bacillota</taxon>
        <taxon>Clostridia</taxon>
        <taxon>Eubacteriales</taxon>
        <taxon>Flintibacter</taxon>
    </lineage>
</organism>
<gene>
    <name evidence="3" type="ORF">H8S11_08890</name>
</gene>
<keyword evidence="4" id="KW-1185">Reference proteome</keyword>
<accession>A0A8J6J0J4</accession>
<comment type="caution">
    <text evidence="3">The sequence shown here is derived from an EMBL/GenBank/DDBJ whole genome shotgun (WGS) entry which is preliminary data.</text>
</comment>
<sequence length="1011" mass="107148">MRNLKRALSLALASVMVMGLMVVGTGASYVDVSSEQNQEAIEVLQAVGVMTGDENGNFNPDANVTRNEMAVVMSNLLDYTVSSYKGTAPFSDVPSWAEPYVAACYTNGIIAGYDAKTFGGNDSVTTGQAALMLLKALGYFQYQSDFGDDWLVETTKQGSLAGLFDDVDTGATQALTRNDVAQMVLNALEATMVQYSGNGGTTIKGDGYEITTGKATYDDRTSTDKKYGKINDESANNNGKYIVQLGEDLYDGDLTKRPGSDDFGRPANSWKYQSTEVGTYSEAPDYTYVGKVTKGTLYSDVGKTVVNNINSTIGTADVNNQKYGVTVSVDGTPVTVSKGDLFDSNSSAHIQGDGKNLTGNGVQTEVYVDNSAYTIEICVINTYVMQATGDYNESKETLNVDVLSGPAKENSLDLEDFDTLAAYGEDDYILYTYANNEVQTIAKATLVQGEVESSTKNSVTIDGTSYSYAKVRSDDTAAGGEDGLTAFTAGENASIVLDAYGKLIWVDDASLSVGNYIYVDAADTTMLGKNAVAGAYTADGTYDEITVKKIKGDNVGGSGVDEITDATEIYEYLTGKGASAPFNTAHKNWYSYTVDSSDRYTLTVTSTGKTVKSDVVGESVRFLTADTSIRGNSDTVFIVDDGSDITVYTGVNSAPTVTAKSGEDVIVSYLKVDDKASKSYASLVFVDASDATIDDSTASSDLMFVLKLNKTYKDANDTVNVYDVVLNGEKTTVESTDTLTVGEMYYKIKTDSDERVTDDSKVFTTAAGGEYRKVALVNATVEYSSGALRVGTTDFTVAEDAQINLVLMKGAGDVMTDSAADFEVYSVSARGLESSLKGYAVSGTFYAVTTEDDNDELGTLYVVVKGSSDGITGSTLTPDDIDNMNEMEAGDVLVGDKDDIDGITGAPSDMAEGGHVFLAFEASKGDEITLTITDSDGDVVYKEETGEMSKGGTFRFYVSLTGHNAATGGKSGAWVSEDAGNATPGEEAAKGTYAFSIIGGTDDVYGAFTVE</sequence>
<dbReference type="PROSITE" id="PS51272">
    <property type="entry name" value="SLH"/>
    <property type="match status" value="2"/>
</dbReference>
<evidence type="ECO:0000313" key="4">
    <source>
        <dbReference type="Proteomes" id="UP000628736"/>
    </source>
</evidence>
<dbReference type="EMBL" id="JACOPO010000005">
    <property type="protein sequence ID" value="MBC5722926.1"/>
    <property type="molecule type" value="Genomic_DNA"/>
</dbReference>
<feature type="domain" description="SLH" evidence="2">
    <location>
        <begin position="24"/>
        <end position="83"/>
    </location>
</feature>
<name>A0A8J6J0J4_9FIRM</name>
<feature type="domain" description="SLH" evidence="2">
    <location>
        <begin position="84"/>
        <end position="147"/>
    </location>
</feature>
<evidence type="ECO:0000259" key="2">
    <source>
        <dbReference type="PROSITE" id="PS51272"/>
    </source>
</evidence>
<evidence type="ECO:0000256" key="1">
    <source>
        <dbReference type="ARBA" id="ARBA00022737"/>
    </source>
</evidence>
<evidence type="ECO:0000313" key="3">
    <source>
        <dbReference type="EMBL" id="MBC5722926.1"/>
    </source>
</evidence>
<proteinExistence type="predicted"/>
<dbReference type="AlphaFoldDB" id="A0A8J6J0J4"/>
<dbReference type="Proteomes" id="UP000628736">
    <property type="component" value="Unassembled WGS sequence"/>
</dbReference>
<protein>
    <submittedName>
        <fullName evidence="3">S-layer homology domain-containing protein</fullName>
    </submittedName>
</protein>
<keyword evidence="1" id="KW-0677">Repeat</keyword>
<reference evidence="3" key="1">
    <citation type="submission" date="2020-08" db="EMBL/GenBank/DDBJ databases">
        <title>Genome public.</title>
        <authorList>
            <person name="Liu C."/>
            <person name="Sun Q."/>
        </authorList>
    </citation>
    <scope>NUCLEOTIDE SEQUENCE</scope>
    <source>
        <strain evidence="3">NSJ-23</strain>
    </source>
</reference>
<dbReference type="InterPro" id="IPR001119">
    <property type="entry name" value="SLH_dom"/>
</dbReference>
<dbReference type="Pfam" id="PF00395">
    <property type="entry name" value="SLH"/>
    <property type="match status" value="2"/>
</dbReference>
<dbReference type="RefSeq" id="WP_186852885.1">
    <property type="nucleotide sequence ID" value="NZ_JACOPO010000005.1"/>
</dbReference>